<organism evidence="3 4">
    <name type="scientific">Heliobacterium chlorum</name>
    <dbReference type="NCBI Taxonomy" id="2698"/>
    <lineage>
        <taxon>Bacteria</taxon>
        <taxon>Bacillati</taxon>
        <taxon>Bacillota</taxon>
        <taxon>Clostridia</taxon>
        <taxon>Eubacteriales</taxon>
        <taxon>Heliobacteriaceae</taxon>
        <taxon>Heliobacterium</taxon>
    </lineage>
</organism>
<evidence type="ECO:0000313" key="4">
    <source>
        <dbReference type="Proteomes" id="UP000617402"/>
    </source>
</evidence>
<feature type="domain" description="Dynamin N-terminal" evidence="2">
    <location>
        <begin position="252"/>
        <end position="450"/>
    </location>
</feature>
<sequence length="883" mass="101723">MEGFQLQPFRVQEELDLNKFIHQEGYEYKAIELLAAIANLDGYLLPAKFEIYKNLAGNLFKERLLQSSVLRAALLKTFLNGNTQFETLTNDLILSVIKEKVTDNAKKDIVLHILNLLNETQINKNIGINIVEKLIAKFNLPRSEFSKILDNLDTTNARQEFNSVSAFEKTNFWKDTLGKTITDAKNVLLVKSENHSLTKNQRLIKIPREVENEKGKDFASKVKELSKIVHSKRLKEKVDDFLIQIEPKPFRVVLVGEIKHGKSSIFNKIIGESFSPIGEGTATTSSVLELYYSEEPKYEAKWLSEDTYNKILNYINVHSDNKHVLRYKLILEDIISSKEYVPGGVISNLSSSAQVVDNYISARGRFSSAIELVRIGSPLDCLKYGMIIVDTPGINDPMKVRDKITYDQAKVAECVVFVMRADKFGTESERQFLLNLLEAGNLFELIIVLTHIDRLSNDEEKSRIFNEVYSWIRNVSSNQQHQELLRNVNVFAFDARFPRQDTSEYTAESDGFNNFYNHLSTVAEDSNRDSKYLSWLNNRLNELMIVAKEESEQYIDLSNTQFFNRENIVLFEKMSKKLINFISSHNHQINMRLQALCDRLIMDYNHSLEDIEQTRKIIEINFRSAIETKVRELGKDYSNSEKWGLFNRETADGIVQKHMTDFNRRINERLNYWKTQADIFSKELDSYVELNINEFKTLHGEFSYICNTSHFATSTFCKIDEIVNAFERNTKNALFFLGGAGFIGGRVTLGLVEKIFTSIVAISFPPAIPWVAAIGTIAIITHKLTFNADKRKADFIENKIKSANENLDKRFKSLNENMIAAYSELWEFFKSIVEEKSRFIIHESLGTAEEAKHLILLSNRLKSDLREYTHQLINMTTNEIFNS</sequence>
<evidence type="ECO:0000259" key="2">
    <source>
        <dbReference type="Pfam" id="PF00350"/>
    </source>
</evidence>
<dbReference type="InterPro" id="IPR045063">
    <property type="entry name" value="Dynamin_N"/>
</dbReference>
<dbReference type="PANTHER" id="PTHR43681">
    <property type="entry name" value="TRANSMEMBRANE GTPASE FZO"/>
    <property type="match status" value="1"/>
</dbReference>
<dbReference type="Gene3D" id="3.40.50.300">
    <property type="entry name" value="P-loop containing nucleotide triphosphate hydrolases"/>
    <property type="match status" value="1"/>
</dbReference>
<name>A0ABR7T8W7_HELCL</name>
<dbReference type="SUPFAM" id="SSF52540">
    <property type="entry name" value="P-loop containing nucleoside triphosphate hydrolases"/>
    <property type="match status" value="1"/>
</dbReference>
<dbReference type="InterPro" id="IPR051943">
    <property type="entry name" value="TRAFAC_Dynamin-like_GTPase"/>
</dbReference>
<dbReference type="EMBL" id="JACVHF010000055">
    <property type="protein sequence ID" value="MBC9786622.1"/>
    <property type="molecule type" value="Genomic_DNA"/>
</dbReference>
<keyword evidence="4" id="KW-1185">Reference proteome</keyword>
<dbReference type="PANTHER" id="PTHR43681:SF1">
    <property type="entry name" value="SARCALUMENIN"/>
    <property type="match status" value="1"/>
</dbReference>
<dbReference type="InterPro" id="IPR027417">
    <property type="entry name" value="P-loop_NTPase"/>
</dbReference>
<dbReference type="Proteomes" id="UP000617402">
    <property type="component" value="Unassembled WGS sequence"/>
</dbReference>
<protein>
    <submittedName>
        <fullName evidence="3">Dynamin family protein</fullName>
    </submittedName>
</protein>
<keyword evidence="1" id="KW-0175">Coiled coil</keyword>
<evidence type="ECO:0000313" key="3">
    <source>
        <dbReference type="EMBL" id="MBC9786622.1"/>
    </source>
</evidence>
<reference evidence="3 4" key="1">
    <citation type="submission" date="2020-07" db="EMBL/GenBank/DDBJ databases">
        <title>Draft whole-genome sequence of Heliobacterium chlorum DSM 3682, type strain.</title>
        <authorList>
            <person name="Kyndt J.A."/>
            <person name="Meyer T.E."/>
            <person name="Imhoff J.F."/>
        </authorList>
    </citation>
    <scope>NUCLEOTIDE SEQUENCE [LARGE SCALE GENOMIC DNA]</scope>
    <source>
        <strain evidence="3 4">DSM 3682</strain>
    </source>
</reference>
<dbReference type="Pfam" id="PF00350">
    <property type="entry name" value="Dynamin_N"/>
    <property type="match status" value="1"/>
</dbReference>
<gene>
    <name evidence="3" type="ORF">H1S01_19445</name>
</gene>
<proteinExistence type="predicted"/>
<evidence type="ECO:0000256" key="1">
    <source>
        <dbReference type="SAM" id="Coils"/>
    </source>
</evidence>
<comment type="caution">
    <text evidence="3">The sequence shown here is derived from an EMBL/GenBank/DDBJ whole genome shotgun (WGS) entry which is preliminary data.</text>
</comment>
<accession>A0ABR7T8W7</accession>
<dbReference type="RefSeq" id="WP_188042040.1">
    <property type="nucleotide sequence ID" value="NZ_JACVHF010000055.1"/>
</dbReference>
<feature type="coiled-coil region" evidence="1">
    <location>
        <begin position="786"/>
        <end position="817"/>
    </location>
</feature>